<keyword evidence="3" id="KW-1185">Reference proteome</keyword>
<organism evidence="2 3">
    <name type="scientific">Sulfitobacter sabulilitoris</name>
    <dbReference type="NCBI Taxonomy" id="2562655"/>
    <lineage>
        <taxon>Bacteria</taxon>
        <taxon>Pseudomonadati</taxon>
        <taxon>Pseudomonadota</taxon>
        <taxon>Alphaproteobacteria</taxon>
        <taxon>Rhodobacterales</taxon>
        <taxon>Roseobacteraceae</taxon>
        <taxon>Sulfitobacter</taxon>
    </lineage>
</organism>
<keyword evidence="1" id="KW-1133">Transmembrane helix</keyword>
<evidence type="ECO:0000256" key="1">
    <source>
        <dbReference type="SAM" id="Phobius"/>
    </source>
</evidence>
<comment type="caution">
    <text evidence="2">The sequence shown here is derived from an EMBL/GenBank/DDBJ whole genome shotgun (WGS) entry which is preliminary data.</text>
</comment>
<keyword evidence="1" id="KW-0472">Membrane</keyword>
<dbReference type="EMBL" id="VANS01000005">
    <property type="protein sequence ID" value="TMM50891.1"/>
    <property type="molecule type" value="Genomic_DNA"/>
</dbReference>
<dbReference type="Proteomes" id="UP000309550">
    <property type="component" value="Unassembled WGS sequence"/>
</dbReference>
<sequence length="195" mass="22890">MDEPKDACISLTWLSTPKVKITRIYGSLQLDYDSTLKFLGQTATLKHIRIFRRQRRDQRQFNKNFRFSAELAETLRKLFQWQESRARKRAEMTWDWNFNALDAMNALYPTEIWGHKDNNFFFLRFQLALDALVSNGDLERTSGETNNYKLSPKALKTLSDIEIEKSRHQDSAKSTLWLVILTGVIAFFALIEAFQ</sequence>
<dbReference type="AlphaFoldDB" id="A0A5S3PBD8"/>
<reference evidence="2 3" key="1">
    <citation type="submission" date="2019-05" db="EMBL/GenBank/DDBJ databases">
        <title>Sulfitobacter sabulilitoris sp. nov., isolated from a marine sand.</title>
        <authorList>
            <person name="Yoon J.-H."/>
        </authorList>
    </citation>
    <scope>NUCLEOTIDE SEQUENCE [LARGE SCALE GENOMIC DNA]</scope>
    <source>
        <strain evidence="2 3">HSMS-29</strain>
    </source>
</reference>
<evidence type="ECO:0000313" key="2">
    <source>
        <dbReference type="EMBL" id="TMM50891.1"/>
    </source>
</evidence>
<protein>
    <submittedName>
        <fullName evidence="2">Uncharacterized protein</fullName>
    </submittedName>
</protein>
<keyword evidence="1" id="KW-0812">Transmembrane</keyword>
<accession>A0A5S3PBD8</accession>
<evidence type="ECO:0000313" key="3">
    <source>
        <dbReference type="Proteomes" id="UP000309550"/>
    </source>
</evidence>
<dbReference type="RefSeq" id="WP_138663463.1">
    <property type="nucleotide sequence ID" value="NZ_VANS01000005.1"/>
</dbReference>
<name>A0A5S3PBD8_9RHOB</name>
<proteinExistence type="predicted"/>
<gene>
    <name evidence="2" type="ORF">FDT80_16700</name>
</gene>
<feature type="transmembrane region" description="Helical" evidence="1">
    <location>
        <begin position="175"/>
        <end position="194"/>
    </location>
</feature>